<feature type="compositionally biased region" description="Polar residues" evidence="2">
    <location>
        <begin position="78"/>
        <end position="102"/>
    </location>
</feature>
<dbReference type="RefSeq" id="XP_017212866.1">
    <property type="nucleotide sequence ID" value="XM_017357377.3"/>
</dbReference>
<dbReference type="RefSeq" id="XP_021333994.1">
    <property type="nucleotide sequence ID" value="XM_021478319.2"/>
</dbReference>
<reference evidence="3" key="1">
    <citation type="journal article" date="2013" name="Nature">
        <title>The zebrafish reference genome sequence and its relationship to the human genome.</title>
        <authorList>
            <consortium name="Genome Reference Consortium Zebrafish"/>
            <person name="Howe K."/>
            <person name="Clark M.D."/>
            <person name="Torroja C.F."/>
            <person name="Torrance J."/>
            <person name="Berthelot C."/>
            <person name="Muffato M."/>
            <person name="Collins J.E."/>
            <person name="Humphray S."/>
            <person name="McLaren K."/>
            <person name="Matthews L."/>
            <person name="McLaren S."/>
            <person name="Sealy I."/>
            <person name="Caccamo M."/>
            <person name="Churcher C."/>
            <person name="Scott C."/>
            <person name="Barrett J.C."/>
            <person name="Koch R."/>
            <person name="Rauch G.J."/>
            <person name="White S."/>
            <person name="Chow W."/>
            <person name="Kilian B."/>
            <person name="Quintais L.T."/>
            <person name="Guerra-Assuncao J.A."/>
            <person name="Zhou Y."/>
            <person name="Gu Y."/>
            <person name="Yen J."/>
            <person name="Vogel J.H."/>
            <person name="Eyre T."/>
            <person name="Redmond S."/>
            <person name="Banerjee R."/>
            <person name="Chi J."/>
            <person name="Fu B."/>
            <person name="Langley E."/>
            <person name="Maguire S.F."/>
            <person name="Laird G.K."/>
            <person name="Lloyd D."/>
            <person name="Kenyon E."/>
            <person name="Donaldson S."/>
            <person name="Sehra H."/>
            <person name="Almeida-King J."/>
            <person name="Loveland J."/>
            <person name="Trevanion S."/>
            <person name="Jones M."/>
            <person name="Quail M."/>
            <person name="Willey D."/>
            <person name="Hunt A."/>
            <person name="Burton J."/>
            <person name="Sims S."/>
            <person name="McLay K."/>
            <person name="Plumb B."/>
            <person name="Davis J."/>
            <person name="Clee C."/>
            <person name="Oliver K."/>
            <person name="Clark R."/>
            <person name="Riddle C."/>
            <person name="Elliot D."/>
            <person name="Eliott D."/>
            <person name="Threadgold G."/>
            <person name="Harden G."/>
            <person name="Ware D."/>
            <person name="Begum S."/>
            <person name="Mortimore B."/>
            <person name="Mortimer B."/>
            <person name="Kerry G."/>
            <person name="Heath P."/>
            <person name="Phillimore B."/>
            <person name="Tracey A."/>
            <person name="Corby N."/>
            <person name="Dunn M."/>
            <person name="Johnson C."/>
            <person name="Wood J."/>
            <person name="Clark S."/>
            <person name="Pelan S."/>
            <person name="Griffiths G."/>
            <person name="Smith M."/>
            <person name="Glithero R."/>
            <person name="Howden P."/>
            <person name="Barker N."/>
            <person name="Lloyd C."/>
            <person name="Stevens C."/>
            <person name="Harley J."/>
            <person name="Holt K."/>
            <person name="Panagiotidis G."/>
            <person name="Lovell J."/>
            <person name="Beasley H."/>
            <person name="Henderson C."/>
            <person name="Gordon D."/>
            <person name="Auger K."/>
            <person name="Wright D."/>
            <person name="Collins J."/>
            <person name="Raisen C."/>
            <person name="Dyer L."/>
            <person name="Leung K."/>
            <person name="Robertson L."/>
            <person name="Ambridge K."/>
            <person name="Leongamornlert D."/>
            <person name="McGuire S."/>
            <person name="Gilderthorp R."/>
            <person name="Griffiths C."/>
            <person name="Manthravadi D."/>
            <person name="Nichol S."/>
            <person name="Barker G."/>
            <person name="Whitehead S."/>
            <person name="Kay M."/>
            <person name="Brown J."/>
            <person name="Murnane C."/>
            <person name="Gray E."/>
            <person name="Humphries M."/>
            <person name="Sycamore N."/>
            <person name="Barker D."/>
            <person name="Saunders D."/>
            <person name="Wallis J."/>
            <person name="Babbage A."/>
            <person name="Hammond S."/>
            <person name="Mashreghi-Mohammadi M."/>
            <person name="Barr L."/>
            <person name="Martin S."/>
            <person name="Wray P."/>
            <person name="Ellington A."/>
            <person name="Matthews N."/>
            <person name="Ellwood M."/>
            <person name="Woodmansey R."/>
            <person name="Clark G."/>
            <person name="Cooper J."/>
            <person name="Cooper J."/>
            <person name="Tromans A."/>
            <person name="Grafham D."/>
            <person name="Skuce C."/>
            <person name="Pandian R."/>
            <person name="Andrews R."/>
            <person name="Harrison E."/>
            <person name="Kimberley A."/>
            <person name="Garnett J."/>
            <person name="Fosker N."/>
            <person name="Hall R."/>
            <person name="Garner P."/>
            <person name="Kelly D."/>
            <person name="Bird C."/>
            <person name="Palmer S."/>
            <person name="Gehring I."/>
            <person name="Berger A."/>
            <person name="Dooley C.M."/>
            <person name="Ersan-Urun Z."/>
            <person name="Eser C."/>
            <person name="Geiger H."/>
            <person name="Geisler M."/>
            <person name="Karotki L."/>
            <person name="Kirn A."/>
            <person name="Konantz J."/>
            <person name="Konantz M."/>
            <person name="Oberlander M."/>
            <person name="Rudolph-Geiger S."/>
            <person name="Teucke M."/>
            <person name="Lanz C."/>
            <person name="Raddatz G."/>
            <person name="Osoegawa K."/>
            <person name="Zhu B."/>
            <person name="Rapp A."/>
            <person name="Widaa S."/>
            <person name="Langford C."/>
            <person name="Yang F."/>
            <person name="Schuster S.C."/>
            <person name="Carter N.P."/>
            <person name="Harrow J."/>
            <person name="Ning Z."/>
            <person name="Herrero J."/>
            <person name="Searle S.M."/>
            <person name="Enright A."/>
            <person name="Geisler R."/>
            <person name="Plasterk R.H."/>
            <person name="Lee C."/>
            <person name="Westerfield M."/>
            <person name="de Jong P.J."/>
            <person name="Zon L.I."/>
            <person name="Postlethwait J.H."/>
            <person name="Nusslein-Volhard C."/>
            <person name="Hubbard T.J."/>
            <person name="Roest Crollius H."/>
            <person name="Rogers J."/>
            <person name="Stemple D.L."/>
        </authorList>
    </citation>
    <scope>NUCLEOTIDE SEQUENCE [LARGE SCALE GENOMIC DNA]</scope>
</reference>
<evidence type="ECO:0000313" key="4">
    <source>
        <dbReference type="RefSeq" id="XP_017212865.1"/>
    </source>
</evidence>
<organism evidence="3 6">
    <name type="scientific">Danio rerio</name>
    <name type="common">Zebrafish</name>
    <name type="synonym">Brachydanio rerio</name>
    <dbReference type="NCBI Taxonomy" id="7955"/>
    <lineage>
        <taxon>Eukaryota</taxon>
        <taxon>Metazoa</taxon>
        <taxon>Chordata</taxon>
        <taxon>Craniata</taxon>
        <taxon>Vertebrata</taxon>
        <taxon>Euteleostomi</taxon>
        <taxon>Actinopterygii</taxon>
        <taxon>Neopterygii</taxon>
        <taxon>Teleostei</taxon>
        <taxon>Ostariophysi</taxon>
        <taxon>Cypriniformes</taxon>
        <taxon>Danionidae</taxon>
        <taxon>Danioninae</taxon>
        <taxon>Danio</taxon>
    </lineage>
</organism>
<dbReference type="GeneID" id="791449"/>
<dbReference type="AGR" id="ZFIN:ZDB-GENE-050327-7"/>
<evidence type="ECO:0000256" key="2">
    <source>
        <dbReference type="SAM" id="MobiDB-lite"/>
    </source>
</evidence>
<dbReference type="GO" id="GO:0005634">
    <property type="term" value="C:nucleus"/>
    <property type="evidence" value="ECO:0000318"/>
    <property type="project" value="GO_Central"/>
</dbReference>
<protein>
    <submittedName>
        <fullName evidence="4 5">Uncharacterized protein isoform X1</fullName>
    </submittedName>
</protein>
<evidence type="ECO:0000256" key="1">
    <source>
        <dbReference type="ARBA" id="ARBA00025778"/>
    </source>
</evidence>
<dbReference type="OrthoDB" id="9046739at2759"/>
<name>A0A8M9Q9U4_DANRE</name>
<dbReference type="GO" id="GO:0045892">
    <property type="term" value="P:negative regulation of DNA-templated transcription"/>
    <property type="evidence" value="ECO:0000318"/>
    <property type="project" value="GO_Central"/>
</dbReference>
<reference evidence="4 5" key="2">
    <citation type="submission" date="2025-04" db="UniProtKB">
        <authorList>
            <consortium name="RefSeq"/>
        </authorList>
    </citation>
    <scope>IDENTIFICATION</scope>
    <source>
        <strain evidence="4 5">Tuebingen</strain>
    </source>
</reference>
<comment type="similarity">
    <text evidence="1">Belongs to the MDFI family.</text>
</comment>
<dbReference type="PANTHER" id="PTHR15304">
    <property type="entry name" value="MYOD FAMILY INHIBITOR"/>
    <property type="match status" value="1"/>
</dbReference>
<feature type="region of interest" description="Disordered" evidence="2">
    <location>
        <begin position="178"/>
        <end position="220"/>
    </location>
</feature>
<dbReference type="GO" id="GO:0046328">
    <property type="term" value="P:regulation of JNK cascade"/>
    <property type="evidence" value="ECO:0000318"/>
    <property type="project" value="GO_Central"/>
</dbReference>
<keyword evidence="3" id="KW-1185">Reference proteome</keyword>
<dbReference type="RefSeq" id="XP_017212865.1">
    <property type="nucleotide sequence ID" value="XM_017357376.3"/>
</dbReference>
<sequence>MLVILVNFPNHFRPVPSSRRACFAHFKSDFLSHGVLEDKSHHVRGFHYDLYPTNSQADFMHMSSCWMCFQSSSQASQMETEAMDVQQQDGGQDSPVHTTQPKATGKPEDTGPVLTETVHSGSNESLIDGVTTSDDALLLPDHIPTISHKIDKGNVKPCLPNGTSPVVNGCAVTCSPPASSPQVSTSRPAAQQKCNPHAKCNGHKQPPRKQMSSTSQSQKSFNGDATQIQRVAGDDCCAHCILACLFCEVLSWCSAVAQCLACGLECDALCCCGEAAGGGLACCAEDSCSALLDCGILEDCCQSSDCLEICLECCSICFPA</sequence>
<evidence type="ECO:0000313" key="3">
    <source>
        <dbReference type="Proteomes" id="UP000000437"/>
    </source>
</evidence>
<feature type="compositionally biased region" description="Polar residues" evidence="2">
    <location>
        <begin position="178"/>
        <end position="194"/>
    </location>
</feature>
<dbReference type="GO" id="GO:0030111">
    <property type="term" value="P:regulation of Wnt signaling pathway"/>
    <property type="evidence" value="ECO:0000318"/>
    <property type="project" value="GO_Central"/>
</dbReference>
<dbReference type="Proteomes" id="UP000000437">
    <property type="component" value="Chromosome 8"/>
</dbReference>
<dbReference type="ZFIN" id="ZDB-GENE-050327-7">
    <property type="gene designation" value="zgc:113363"/>
</dbReference>
<evidence type="ECO:0000313" key="5">
    <source>
        <dbReference type="RefSeq" id="XP_017212866.1"/>
    </source>
</evidence>
<gene>
    <name evidence="4 5 6 7" type="ORF">zgc:113363</name>
</gene>
<dbReference type="Pfam" id="PF15316">
    <property type="entry name" value="MDFI"/>
    <property type="match status" value="1"/>
</dbReference>
<evidence type="ECO:0000313" key="7">
    <source>
        <dbReference type="ZFIN" id="ZDB-GENE-050327-7"/>
    </source>
</evidence>
<dbReference type="AlphaFoldDB" id="A0A8M9Q9U4"/>
<accession>A0A8M9Q9U4</accession>
<feature type="region of interest" description="Disordered" evidence="2">
    <location>
        <begin position="78"/>
        <end position="112"/>
    </location>
</feature>
<dbReference type="PANTHER" id="PTHR15304:SF4">
    <property type="entry name" value="MYOD FAMILY INHIBITOR-LIKE"/>
    <property type="match status" value="1"/>
</dbReference>
<feature type="compositionally biased region" description="Low complexity" evidence="2">
    <location>
        <begin position="209"/>
        <end position="220"/>
    </location>
</feature>
<proteinExistence type="inferred from homology"/>
<dbReference type="InterPro" id="IPR026134">
    <property type="entry name" value="MDFI/MDFIC"/>
</dbReference>
<evidence type="ECO:0000313" key="6">
    <source>
        <dbReference type="RefSeq" id="XP_021333994.1"/>
    </source>
</evidence>